<evidence type="ECO:0000256" key="1">
    <source>
        <dbReference type="SAM" id="Phobius"/>
    </source>
</evidence>
<keyword evidence="4" id="KW-1185">Reference proteome</keyword>
<feature type="transmembrane region" description="Helical" evidence="1">
    <location>
        <begin position="769"/>
        <end position="794"/>
    </location>
</feature>
<feature type="transmembrane region" description="Helical" evidence="1">
    <location>
        <begin position="848"/>
        <end position="870"/>
    </location>
</feature>
<gene>
    <name evidence="3" type="ORF">H3H45_04510</name>
</gene>
<protein>
    <recommendedName>
        <fullName evidence="2">Toxin VasX N-terminal region domain-containing protein</fullName>
    </recommendedName>
</protein>
<feature type="domain" description="Toxin VasX N-terminal region" evidence="2">
    <location>
        <begin position="22"/>
        <end position="154"/>
    </location>
</feature>
<evidence type="ECO:0000313" key="3">
    <source>
        <dbReference type="EMBL" id="MBB1518489.1"/>
    </source>
</evidence>
<dbReference type="InterPro" id="IPR046864">
    <property type="entry name" value="VasX_N"/>
</dbReference>
<name>A0A7W4D9H1_9GAMM</name>
<sequence>MPNTPSPASCNTADAKSAVSNCPARQAEIFIVPARYALGEEAITHSSLSPPISTKSQPTALRKLRQGYLYLWHGDGPLRRFAVAQDGLLVEQALDQKVLKLQQGELAGLALDKNHDAWLMHSEAPLSQAAMDTLADSRIRRHRMQRIGLTEVARRLESDHCPALTEADKVIAELTPQARQKAMAYDYGQNGEEYQKATDELGRRMSNEPDLETQQALQSAHISACNWIGGLAQAAHQYPEYRDRPPGDWSAEAWSVTAAEAWLSKARTQAAELHTVFAALDDDPGMLRDLNHAQAKASEREEEWDQQNAFKGLIAGFINSLIKEDGAELAGQINYRYRERDILLSPEEGETLLQAQRELKPLLDEETEVNVHQRHRIGHPAADARIDDIKRREEQVLAPTRTFIPIELHGQLQDVVMHYRAEKARNMTDSKSGAQVAQRVRLDLMQIWIDNVAEPHREWLTSRRDHLLSDSKSLFARQTKSLWYADYLNLDHCNWLAELSLNSLSELCSTPEGVRIAADLLRAPNPSEPFSLLPAGFSPELANFVDSADRANDLLGAFEAENQQAVGALVGKLVGAGKLAWLSGLGGEDKTWGLAVSRLSAAFLELSREHLAPVPAGVKPNNPIQRFPWSVKAYMLSMKLSGNFIIETGQAGFRMTGPAGQALWDWGQQGGQLLQRGLTPLANGLKGLNTYGGALPLAALVLHLFNLADLLQRDAHRQNDGVRGAEQTAETLKVGAALAAVIGNAWSSTGKLEISGSSSPLKITFKAPIITLFGGLTGGLAALASAAELAKLAFDMQRDGAYWRSEHWVRLAHDGGMLGLTGTQAGLGGYATWMALTNRWTTQKAISWFVLRMVPVSWLILLVEAAYFIWNHWFKDTELQNYLDECCWGNEPRWGTTPEGQNRELQALLSLLLRPRIAVESTLSSRQIGNSGNNILIDSCTSRLHLLLPSATPQSQLHLALAAVDQAGRAEDFTLHWLNQAEADWIPAEQGMGLKLSGPVPLLPQGSHWQVRVLYYAPAGMLAGTLNPDNLVIGGKWGLRFLIDGSNITEHVSNEGALPSDSIPAKPMNLAAAFKDKTT</sequence>
<evidence type="ECO:0000313" key="4">
    <source>
        <dbReference type="Proteomes" id="UP000581189"/>
    </source>
</evidence>
<keyword evidence="1" id="KW-0812">Transmembrane</keyword>
<keyword evidence="1" id="KW-0472">Membrane</keyword>
<evidence type="ECO:0000259" key="2">
    <source>
        <dbReference type="Pfam" id="PF20249"/>
    </source>
</evidence>
<keyword evidence="1" id="KW-1133">Transmembrane helix</keyword>
<organism evidence="3 4">
    <name type="scientific">Aquipseudomonas guryensis</name>
    <dbReference type="NCBI Taxonomy" id="2759165"/>
    <lineage>
        <taxon>Bacteria</taxon>
        <taxon>Pseudomonadati</taxon>
        <taxon>Pseudomonadota</taxon>
        <taxon>Gammaproteobacteria</taxon>
        <taxon>Pseudomonadales</taxon>
        <taxon>Pseudomonadaceae</taxon>
        <taxon>Aquipseudomonas</taxon>
    </lineage>
</organism>
<comment type="caution">
    <text evidence="3">The sequence shown here is derived from an EMBL/GenBank/DDBJ whole genome shotgun (WGS) entry which is preliminary data.</text>
</comment>
<proteinExistence type="predicted"/>
<accession>A0A7W4D9H1</accession>
<dbReference type="Pfam" id="PF20249">
    <property type="entry name" value="VasX_N"/>
    <property type="match status" value="1"/>
</dbReference>
<reference evidence="3 4" key="1">
    <citation type="submission" date="2020-08" db="EMBL/GenBank/DDBJ databases">
        <authorList>
            <person name="Kim C.M."/>
        </authorList>
    </citation>
    <scope>NUCLEOTIDE SEQUENCE [LARGE SCALE GENOMIC DNA]</scope>
    <source>
        <strain evidence="3 4">SR9</strain>
    </source>
</reference>
<dbReference type="AlphaFoldDB" id="A0A7W4D9H1"/>
<dbReference type="Proteomes" id="UP000581189">
    <property type="component" value="Unassembled WGS sequence"/>
</dbReference>
<dbReference type="EMBL" id="JACJFN010000001">
    <property type="protein sequence ID" value="MBB1518489.1"/>
    <property type="molecule type" value="Genomic_DNA"/>
</dbReference>
<dbReference type="RefSeq" id="WP_182832526.1">
    <property type="nucleotide sequence ID" value="NZ_JACJFN010000001.1"/>
</dbReference>
<dbReference type="CDD" id="cd20708">
    <property type="entry name" value="MIX_IV"/>
    <property type="match status" value="1"/>
</dbReference>